<dbReference type="GO" id="GO:0016020">
    <property type="term" value="C:membrane"/>
    <property type="evidence" value="ECO:0007669"/>
    <property type="project" value="InterPro"/>
</dbReference>
<sequence length="393" mass="44641">MDQFTIENSDGNVQLLPAINDDYGGVVVEMKEHMESDVYLKLLKTSMSHWTLQGKKGVWIKLPTRLANLVETTLKEGFWYHHAEPDYLMLVKWIPKTTSTIPLNASHCVGVGAIVLNDKREMLVVQEKNGRLGGTGVWKIPTGILEVGEDVCEGAIREVKEETGIDTEFVEVLAFRQLHKVHFGKSDLFFVCMMRPLSFDIQIQELEIEAAQVSSLWFLPFAYIILSISVFDYLEFLGSGGTTRGWWNDRRIWLYKRTSSYLFALLDTILGSDLSFVISSKVTENDLCERYEKEIMEFGGSSPLLTMVTTVSMVNLVCFLGFVTKLVSIDTGTLRAYYETMIVHMVICVSFVVLNVPLYLALFVRRDKGKIPSFVTVRSVSLSLFICTLFYFM</sequence>
<evidence type="ECO:0000256" key="1">
    <source>
        <dbReference type="ARBA" id="ARBA00005582"/>
    </source>
</evidence>
<comment type="similarity">
    <text evidence="1">Belongs to the Nudix hydrolase family.</text>
</comment>
<dbReference type="Proteomes" id="UP001172457">
    <property type="component" value="Chromosome 1"/>
</dbReference>
<dbReference type="PROSITE" id="PS51462">
    <property type="entry name" value="NUDIX"/>
    <property type="match status" value="1"/>
</dbReference>
<protein>
    <recommendedName>
        <fullName evidence="5">Nudix hydrolase domain-containing protein</fullName>
    </recommendedName>
</protein>
<dbReference type="GO" id="GO:0046872">
    <property type="term" value="F:metal ion binding"/>
    <property type="evidence" value="ECO:0007669"/>
    <property type="project" value="UniProtKB-KW"/>
</dbReference>
<dbReference type="GO" id="GO:0047631">
    <property type="term" value="F:ADP-ribose diphosphatase activity"/>
    <property type="evidence" value="ECO:0007669"/>
    <property type="project" value="TreeGrafter"/>
</dbReference>
<reference evidence="6" key="1">
    <citation type="submission" date="2023-03" db="EMBL/GenBank/DDBJ databases">
        <title>Chromosome-scale reference genome and RAD-based genetic map of yellow starthistle (Centaurea solstitialis) reveal putative structural variation and QTLs associated with invader traits.</title>
        <authorList>
            <person name="Reatini B."/>
            <person name="Cang F.A."/>
            <person name="Jiang Q."/>
            <person name="Mckibben M.T.W."/>
            <person name="Barker M.S."/>
            <person name="Rieseberg L.H."/>
            <person name="Dlugosch K.M."/>
        </authorList>
    </citation>
    <scope>NUCLEOTIDE SEQUENCE</scope>
    <source>
        <strain evidence="6">CAN-66</strain>
        <tissue evidence="6">Leaf</tissue>
    </source>
</reference>
<dbReference type="CDD" id="cd04670">
    <property type="entry name" value="NUDIX_ASFGF2_Nudt6"/>
    <property type="match status" value="1"/>
</dbReference>
<name>A0AA38UD94_9ASTR</name>
<keyword evidence="3" id="KW-0378">Hydrolase</keyword>
<dbReference type="GO" id="GO:0035529">
    <property type="term" value="F:NADH pyrophosphatase activity"/>
    <property type="evidence" value="ECO:0007669"/>
    <property type="project" value="TreeGrafter"/>
</dbReference>
<dbReference type="Gene3D" id="3.90.79.10">
    <property type="entry name" value="Nucleoside Triphosphate Pyrophosphohydrolase"/>
    <property type="match status" value="1"/>
</dbReference>
<keyword evidence="4" id="KW-0812">Transmembrane</keyword>
<dbReference type="Pfam" id="PF00293">
    <property type="entry name" value="NUDIX"/>
    <property type="match status" value="1"/>
</dbReference>
<dbReference type="AlphaFoldDB" id="A0AA38UD94"/>
<evidence type="ECO:0000313" key="6">
    <source>
        <dbReference type="EMBL" id="KAJ9568013.1"/>
    </source>
</evidence>
<gene>
    <name evidence="6" type="ORF">OSB04_003979</name>
</gene>
<keyword evidence="7" id="KW-1185">Reference proteome</keyword>
<dbReference type="InterPro" id="IPR015797">
    <property type="entry name" value="NUDIX_hydrolase-like_dom_sf"/>
</dbReference>
<dbReference type="GO" id="GO:0016760">
    <property type="term" value="F:cellulose synthase (UDP-forming) activity"/>
    <property type="evidence" value="ECO:0007669"/>
    <property type="project" value="InterPro"/>
</dbReference>
<dbReference type="FunFam" id="3.90.79.10:FF:000015">
    <property type="entry name" value="Nudix hydrolase 8"/>
    <property type="match status" value="1"/>
</dbReference>
<feature type="domain" description="Nudix hydrolase" evidence="5">
    <location>
        <begin position="106"/>
        <end position="238"/>
    </location>
</feature>
<dbReference type="InterPro" id="IPR020084">
    <property type="entry name" value="NUDIX_hydrolase_CS"/>
</dbReference>
<organism evidence="6 7">
    <name type="scientific">Centaurea solstitialis</name>
    <name type="common">yellow star-thistle</name>
    <dbReference type="NCBI Taxonomy" id="347529"/>
    <lineage>
        <taxon>Eukaryota</taxon>
        <taxon>Viridiplantae</taxon>
        <taxon>Streptophyta</taxon>
        <taxon>Embryophyta</taxon>
        <taxon>Tracheophyta</taxon>
        <taxon>Spermatophyta</taxon>
        <taxon>Magnoliopsida</taxon>
        <taxon>eudicotyledons</taxon>
        <taxon>Gunneridae</taxon>
        <taxon>Pentapetalae</taxon>
        <taxon>asterids</taxon>
        <taxon>campanulids</taxon>
        <taxon>Asterales</taxon>
        <taxon>Asteraceae</taxon>
        <taxon>Carduoideae</taxon>
        <taxon>Cardueae</taxon>
        <taxon>Centaureinae</taxon>
        <taxon>Centaurea</taxon>
    </lineage>
</organism>
<dbReference type="Gene3D" id="3.40.630.30">
    <property type="match status" value="1"/>
</dbReference>
<evidence type="ECO:0000313" key="7">
    <source>
        <dbReference type="Proteomes" id="UP001172457"/>
    </source>
</evidence>
<accession>A0AA38UD94</accession>
<feature type="transmembrane region" description="Helical" evidence="4">
    <location>
        <begin position="375"/>
        <end position="392"/>
    </location>
</feature>
<feature type="transmembrane region" description="Helical" evidence="4">
    <location>
        <begin position="342"/>
        <end position="363"/>
    </location>
</feature>
<evidence type="ECO:0000256" key="4">
    <source>
        <dbReference type="SAM" id="Phobius"/>
    </source>
</evidence>
<dbReference type="PROSITE" id="PS00893">
    <property type="entry name" value="NUDIX_BOX"/>
    <property type="match status" value="1"/>
</dbReference>
<comment type="caution">
    <text evidence="6">The sequence shown here is derived from an EMBL/GenBank/DDBJ whole genome shotgun (WGS) entry which is preliminary data.</text>
</comment>
<feature type="transmembrane region" description="Helical" evidence="4">
    <location>
        <begin position="216"/>
        <end position="234"/>
    </location>
</feature>
<dbReference type="InterPro" id="IPR040618">
    <property type="entry name" value="Pre-Nudix"/>
</dbReference>
<evidence type="ECO:0000256" key="2">
    <source>
        <dbReference type="ARBA" id="ARBA00022723"/>
    </source>
</evidence>
<dbReference type="PANTHER" id="PTHR13994">
    <property type="entry name" value="NUDIX HYDROLASE RELATED"/>
    <property type="match status" value="1"/>
</dbReference>
<dbReference type="GO" id="GO:0012505">
    <property type="term" value="C:endomembrane system"/>
    <property type="evidence" value="ECO:0007669"/>
    <property type="project" value="UniProtKB-SubCell"/>
</dbReference>
<dbReference type="FunFam" id="3.40.630.30:FF:000016">
    <property type="entry name" value="nudix hydrolase 2"/>
    <property type="match status" value="1"/>
</dbReference>
<dbReference type="SUPFAM" id="SSF55811">
    <property type="entry name" value="Nudix"/>
    <property type="match status" value="1"/>
</dbReference>
<evidence type="ECO:0000259" key="5">
    <source>
        <dbReference type="PROSITE" id="PS51462"/>
    </source>
</evidence>
<keyword evidence="4" id="KW-1133">Transmembrane helix</keyword>
<keyword evidence="4" id="KW-0472">Membrane</keyword>
<dbReference type="GO" id="GO:0051287">
    <property type="term" value="F:NAD binding"/>
    <property type="evidence" value="ECO:0007669"/>
    <property type="project" value="TreeGrafter"/>
</dbReference>
<dbReference type="EMBL" id="JARYMX010000001">
    <property type="protein sequence ID" value="KAJ9568013.1"/>
    <property type="molecule type" value="Genomic_DNA"/>
</dbReference>
<dbReference type="InterPro" id="IPR003293">
    <property type="entry name" value="Nudix_hydrolase6-like"/>
</dbReference>
<dbReference type="PANTHER" id="PTHR13994:SF30">
    <property type="entry name" value="NUDIX HYDROLASE 10"/>
    <property type="match status" value="1"/>
</dbReference>
<evidence type="ECO:0000256" key="3">
    <source>
        <dbReference type="ARBA" id="ARBA00022801"/>
    </source>
</evidence>
<dbReference type="GO" id="GO:0030244">
    <property type="term" value="P:cellulose biosynthetic process"/>
    <property type="evidence" value="ECO:0007669"/>
    <property type="project" value="InterPro"/>
</dbReference>
<keyword evidence="2" id="KW-0479">Metal-binding</keyword>
<dbReference type="Pfam" id="PF18290">
    <property type="entry name" value="Nudix_hydro"/>
    <property type="match status" value="1"/>
</dbReference>
<feature type="transmembrane region" description="Helical" evidence="4">
    <location>
        <begin position="303"/>
        <end position="322"/>
    </location>
</feature>
<dbReference type="InterPro" id="IPR000086">
    <property type="entry name" value="NUDIX_hydrolase_dom"/>
</dbReference>
<proteinExistence type="inferred from homology"/>